<dbReference type="Pfam" id="PF24883">
    <property type="entry name" value="NPHP3_N"/>
    <property type="match status" value="1"/>
</dbReference>
<proteinExistence type="predicted"/>
<dbReference type="SUPFAM" id="SSF52540">
    <property type="entry name" value="P-loop containing nucleoside triphosphate hydrolases"/>
    <property type="match status" value="1"/>
</dbReference>
<evidence type="ECO:0000259" key="2">
    <source>
        <dbReference type="PROSITE" id="PS50837"/>
    </source>
</evidence>
<dbReference type="PANTHER" id="PTHR10039">
    <property type="entry name" value="AMELOGENIN"/>
    <property type="match status" value="1"/>
</dbReference>
<dbReference type="PANTHER" id="PTHR10039:SF16">
    <property type="entry name" value="GPI INOSITOL-DEACYLASE"/>
    <property type="match status" value="1"/>
</dbReference>
<protein>
    <submittedName>
        <fullName evidence="3">Vegetative incompatibility protein het-e-1</fullName>
    </submittedName>
</protein>
<reference evidence="3 4" key="1">
    <citation type="journal article" date="2011" name="Proc. Natl. Acad. Sci. U.S.A.">
        <title>Genome and transcriptome analyses of the mountain pine beetle-fungal symbiont Grosmannia clavigera, a lodgepole pine pathogen.</title>
        <authorList>
            <person name="DiGuistini S."/>
            <person name="Wang Y."/>
            <person name="Liao N.Y."/>
            <person name="Taylor G."/>
            <person name="Tanguay P."/>
            <person name="Feau N."/>
            <person name="Henrissat B."/>
            <person name="Chan S.K."/>
            <person name="Hesse-Orce U."/>
            <person name="Alamouti S.M."/>
            <person name="Tsui C.K.M."/>
            <person name="Docking R.T."/>
            <person name="Levasseur A."/>
            <person name="Haridas S."/>
            <person name="Robertson G."/>
            <person name="Birol I."/>
            <person name="Holt R.A."/>
            <person name="Marra M.A."/>
            <person name="Hamelin R.C."/>
            <person name="Hirst M."/>
            <person name="Jones S.J.M."/>
            <person name="Bohlmann J."/>
            <person name="Breuil C."/>
        </authorList>
    </citation>
    <scope>NUCLEOTIDE SEQUENCE [LARGE SCALE GENOMIC DNA]</scope>
    <source>
        <strain evidence="4">kw1407 / UAMH 11150</strain>
    </source>
</reference>
<dbReference type="RefSeq" id="XP_014173636.1">
    <property type="nucleotide sequence ID" value="XM_014318161.1"/>
</dbReference>
<dbReference type="EMBL" id="GL629765">
    <property type="protein sequence ID" value="EFX04154.1"/>
    <property type="molecule type" value="Genomic_DNA"/>
</dbReference>
<dbReference type="Gene3D" id="3.40.50.300">
    <property type="entry name" value="P-loop containing nucleotide triphosphate hydrolases"/>
    <property type="match status" value="1"/>
</dbReference>
<name>F0XFS1_GROCL</name>
<evidence type="ECO:0000313" key="3">
    <source>
        <dbReference type="EMBL" id="EFX04154.1"/>
    </source>
</evidence>
<organism evidence="4">
    <name type="scientific">Grosmannia clavigera (strain kw1407 / UAMH 11150)</name>
    <name type="common">Blue stain fungus</name>
    <name type="synonym">Graphiocladiella clavigera</name>
    <dbReference type="NCBI Taxonomy" id="655863"/>
    <lineage>
        <taxon>Eukaryota</taxon>
        <taxon>Fungi</taxon>
        <taxon>Dikarya</taxon>
        <taxon>Ascomycota</taxon>
        <taxon>Pezizomycotina</taxon>
        <taxon>Sordariomycetes</taxon>
        <taxon>Sordariomycetidae</taxon>
        <taxon>Ophiostomatales</taxon>
        <taxon>Ophiostomataceae</taxon>
        <taxon>Leptographium</taxon>
    </lineage>
</organism>
<feature type="domain" description="NACHT" evidence="2">
    <location>
        <begin position="195"/>
        <end position="334"/>
    </location>
</feature>
<dbReference type="PROSITE" id="PS50837">
    <property type="entry name" value="NACHT"/>
    <property type="match status" value="1"/>
</dbReference>
<dbReference type="AlphaFoldDB" id="F0XFS1"/>
<dbReference type="GeneID" id="25973921"/>
<dbReference type="InterPro" id="IPR027417">
    <property type="entry name" value="P-loop_NTPase"/>
</dbReference>
<sequence length="397" mass="44905">MDPGTALAVIGMATSIIGTCVRIVEDIKEAPSDIQLIRSEVSSLKTIVQEFQTPQLASIPGLIDHLPACHDRLTRLRGLLPSQTTTRPKWERLNWSRKSSQARKLLLELSQQKTTMLLSLANHSAQELTTILATVQRLKDKQTDTERQKIFNWLEKTNPSAKHNQSFELHEKHTSEWILRLPKWEDWLDQTASTRFLWLSGIPGSGKAVLTSFLIEEVKSFCKTSAQGWAYYYCLFSNNQNETIPFLCWIVCQLGWRARFVPHNIVSLYVESIAPKVPDLEDALEEILATQLDVAFVLIDGVDESEEREDLVAIIRSLAQDVRFEKLRLLASSRMLPDIQQGFGASCVAISMSNPEVDKDIRTYIKLALAPSERLNKWYKNNLVDVEDALVAGAKGM</sequence>
<accession>F0XFS1</accession>
<dbReference type="eggNOG" id="ENOG502SKUI">
    <property type="taxonomic scope" value="Eukaryota"/>
</dbReference>
<dbReference type="STRING" id="655863.F0XFS1"/>
<dbReference type="InParanoid" id="F0XFS1"/>
<evidence type="ECO:0000313" key="4">
    <source>
        <dbReference type="Proteomes" id="UP000007796"/>
    </source>
</evidence>
<dbReference type="InterPro" id="IPR007111">
    <property type="entry name" value="NACHT_NTPase"/>
</dbReference>
<dbReference type="HOGENOM" id="CLU_000288_34_20_1"/>
<dbReference type="InterPro" id="IPR056884">
    <property type="entry name" value="NPHP3-like_N"/>
</dbReference>
<gene>
    <name evidence="3" type="ORF">CMQ_1082</name>
</gene>
<keyword evidence="1" id="KW-0677">Repeat</keyword>
<evidence type="ECO:0000256" key="1">
    <source>
        <dbReference type="ARBA" id="ARBA00022737"/>
    </source>
</evidence>
<dbReference type="OrthoDB" id="194358at2759"/>
<keyword evidence="4" id="KW-1185">Reference proteome</keyword>
<dbReference type="Proteomes" id="UP000007796">
    <property type="component" value="Unassembled WGS sequence"/>
</dbReference>